<dbReference type="GO" id="GO:0000379">
    <property type="term" value="P:tRNA-type intron splice site recognition and cleavage"/>
    <property type="evidence" value="ECO:0007669"/>
    <property type="project" value="UniProtKB-UniRule"/>
</dbReference>
<comment type="function">
    <text evidence="5">Constitutes one of the two catalytic subunit of the tRNA-splicing endonuclease complex, a complex responsible for identification and cleavage of the splice sites in pre-tRNA. It cleaves pre-tRNA at the 5'- and 3'-splice sites to release the intron. The products are an intron and two tRNA half-molecules bearing 2',3'-cyclic phosphate and 5'-OH termini. There are no conserved sequences at the splice sites, but the intron is invariably located at the same site in the gene, placing the splice sites an invariant distance from the constant structural features of the tRNA body. It probably carries the active site for 3'-splice site cleavage.</text>
</comment>
<dbReference type="InterPro" id="IPR006677">
    <property type="entry name" value="tRNA_intron_Endonuc_cat-like"/>
</dbReference>
<evidence type="ECO:0000256" key="5">
    <source>
        <dbReference type="ARBA" id="ARBA00059865"/>
    </source>
</evidence>
<feature type="domain" description="TSEN34 N-terminal" evidence="11">
    <location>
        <begin position="5"/>
        <end position="72"/>
    </location>
</feature>
<comment type="similarity">
    <text evidence="1 8">Belongs to the tRNA-intron endonuclease family.</text>
</comment>
<evidence type="ECO:0000256" key="2">
    <source>
        <dbReference type="ARBA" id="ARBA00012573"/>
    </source>
</evidence>
<dbReference type="EC" id="4.6.1.16" evidence="2 8"/>
<name>A0AAX4HAX4_9ASCO</name>
<dbReference type="GeneID" id="88174109"/>
<evidence type="ECO:0000256" key="8">
    <source>
        <dbReference type="PIRNR" id="PIRNR017250"/>
    </source>
</evidence>
<dbReference type="GO" id="GO:0000214">
    <property type="term" value="C:tRNA-intron endonuclease complex"/>
    <property type="evidence" value="ECO:0007669"/>
    <property type="project" value="UniProtKB-UniRule"/>
</dbReference>
<dbReference type="GO" id="GO:0000213">
    <property type="term" value="F:tRNA-intron lyase activity"/>
    <property type="evidence" value="ECO:0007669"/>
    <property type="project" value="UniProtKB-UniRule"/>
</dbReference>
<feature type="active site" evidence="9">
    <location>
        <position position="209"/>
    </location>
</feature>
<reference evidence="12 13" key="1">
    <citation type="submission" date="2023-10" db="EMBL/GenBank/DDBJ databases">
        <title>Draft Genome Sequence of Candida saopaulonensis from a very Premature Infant with Sepsis.</title>
        <authorList>
            <person name="Ning Y."/>
            <person name="Dai R."/>
            <person name="Xiao M."/>
            <person name="Xu Y."/>
            <person name="Yan Q."/>
            <person name="Zhang L."/>
        </authorList>
    </citation>
    <scope>NUCLEOTIDE SEQUENCE [LARGE SCALE GENOMIC DNA]</scope>
    <source>
        <strain evidence="12 13">19XY460</strain>
    </source>
</reference>
<feature type="active site" evidence="9">
    <location>
        <position position="178"/>
    </location>
</feature>
<evidence type="ECO:0000313" key="12">
    <source>
        <dbReference type="EMBL" id="WPK25718.1"/>
    </source>
</evidence>
<dbReference type="InterPro" id="IPR059049">
    <property type="entry name" value="TSEN34_N"/>
</dbReference>
<accession>A0AAX4HAX4</accession>
<evidence type="ECO:0000256" key="6">
    <source>
        <dbReference type="ARBA" id="ARBA00062123"/>
    </source>
</evidence>
<dbReference type="SUPFAM" id="SSF53032">
    <property type="entry name" value="tRNA-intron endonuclease catalytic domain-like"/>
    <property type="match status" value="1"/>
</dbReference>
<dbReference type="Pfam" id="PF01974">
    <property type="entry name" value="tRNA_int_endo"/>
    <property type="match status" value="1"/>
</dbReference>
<dbReference type="InterPro" id="IPR016690">
    <property type="entry name" value="TSEN34"/>
</dbReference>
<dbReference type="RefSeq" id="XP_062878100.1">
    <property type="nucleotide sequence ID" value="XM_063022030.1"/>
</dbReference>
<keyword evidence="4 8" id="KW-0456">Lyase</keyword>
<sequence length="241" mass="26884">MGDLIPLVVNGGSILVFELSHVKRLRDLGIVGILSGTLPKAPQQNVFLGLPLRLSIYEAAWLVNQSLGVLVDGLRYNEQVLNISSLKEETVELQGGVEYVVTEDTYSQVDDEQLAKICRDAEISVDALMVRLFGSVKTRQHLLSAAFNYFRDRDYYLMPGLRFGGDFVAYPGDPLKFHSHLILKVLEQKESFDLLQLVTSGRLATAVKKAWVLVGESSTQRNKQNQKPSLHCFSIEWAGFG</sequence>
<dbReference type="InterPro" id="IPR011856">
    <property type="entry name" value="tRNA_endonuc-like_dom_sf"/>
</dbReference>
<evidence type="ECO:0000256" key="9">
    <source>
        <dbReference type="PIRSR" id="PIRSR017250-50"/>
    </source>
</evidence>
<dbReference type="Pfam" id="PF26577">
    <property type="entry name" value="TSEN34_N"/>
    <property type="match status" value="1"/>
</dbReference>
<dbReference type="InterPro" id="IPR036167">
    <property type="entry name" value="tRNA_intron_Endo_cat-like_sf"/>
</dbReference>
<dbReference type="KEGG" id="asau:88174109"/>
<dbReference type="PANTHER" id="PTHR13070">
    <property type="entry name" value="TRNA-SPLICING ENDONUCLEASE SUBUNIT SEN34-RELATED"/>
    <property type="match status" value="1"/>
</dbReference>
<protein>
    <recommendedName>
        <fullName evidence="7 8">tRNA-splicing endonuclease subunit Sen34</fullName>
        <ecNumber evidence="2 8">4.6.1.16</ecNumber>
    </recommendedName>
</protein>
<evidence type="ECO:0000259" key="10">
    <source>
        <dbReference type="Pfam" id="PF01974"/>
    </source>
</evidence>
<feature type="domain" description="tRNA intron endonuclease catalytic" evidence="10">
    <location>
        <begin position="146"/>
        <end position="217"/>
    </location>
</feature>
<dbReference type="Gene3D" id="3.40.1350.10">
    <property type="match status" value="1"/>
</dbReference>
<evidence type="ECO:0000256" key="4">
    <source>
        <dbReference type="ARBA" id="ARBA00023239"/>
    </source>
</evidence>
<evidence type="ECO:0000256" key="1">
    <source>
        <dbReference type="ARBA" id="ARBA00008078"/>
    </source>
</evidence>
<organism evidence="12 13">
    <name type="scientific">Australozyma saopauloensis</name>
    <dbReference type="NCBI Taxonomy" id="291208"/>
    <lineage>
        <taxon>Eukaryota</taxon>
        <taxon>Fungi</taxon>
        <taxon>Dikarya</taxon>
        <taxon>Ascomycota</taxon>
        <taxon>Saccharomycotina</taxon>
        <taxon>Pichiomycetes</taxon>
        <taxon>Metschnikowiaceae</taxon>
        <taxon>Australozyma</taxon>
    </lineage>
</organism>
<evidence type="ECO:0000259" key="11">
    <source>
        <dbReference type="Pfam" id="PF26577"/>
    </source>
</evidence>
<evidence type="ECO:0000313" key="13">
    <source>
        <dbReference type="Proteomes" id="UP001338582"/>
    </source>
</evidence>
<dbReference type="FunFam" id="3.40.1350.10:FF:000008">
    <property type="entry name" value="tRNA-splicing endonuclease subunit Sen34"/>
    <property type="match status" value="1"/>
</dbReference>
<feature type="active site" evidence="9">
    <location>
        <position position="170"/>
    </location>
</feature>
<dbReference type="PANTHER" id="PTHR13070:SF0">
    <property type="entry name" value="TRNA-SPLICING ENDONUCLEASE SUBUNIT SEN34"/>
    <property type="match status" value="1"/>
</dbReference>
<dbReference type="PIRSF" id="PIRSF017250">
    <property type="entry name" value="tRNA_splic_SEN34"/>
    <property type="match status" value="1"/>
</dbReference>
<comment type="subunit">
    <text evidence="6">Heterotetramer composed of SEN2, SEN15, SEN34 and SEN54. Interacts directly with SEN15.</text>
</comment>
<evidence type="ECO:0000256" key="3">
    <source>
        <dbReference type="ARBA" id="ARBA00022694"/>
    </source>
</evidence>
<dbReference type="Proteomes" id="UP001338582">
    <property type="component" value="Chromosome 4"/>
</dbReference>
<evidence type="ECO:0000256" key="7">
    <source>
        <dbReference type="ARBA" id="ARBA00070870"/>
    </source>
</evidence>
<gene>
    <name evidence="12" type="ORF">PUMCH_003045</name>
</gene>
<proteinExistence type="inferred from homology"/>
<dbReference type="CDD" id="cd22363">
    <property type="entry name" value="tRNA-intron_lyase_C"/>
    <property type="match status" value="1"/>
</dbReference>
<keyword evidence="13" id="KW-1185">Reference proteome</keyword>
<keyword evidence="3 8" id="KW-0819">tRNA processing</keyword>
<dbReference type="EMBL" id="CP138897">
    <property type="protein sequence ID" value="WPK25718.1"/>
    <property type="molecule type" value="Genomic_DNA"/>
</dbReference>
<dbReference type="GO" id="GO:0003676">
    <property type="term" value="F:nucleic acid binding"/>
    <property type="evidence" value="ECO:0007669"/>
    <property type="project" value="InterPro"/>
</dbReference>
<dbReference type="AlphaFoldDB" id="A0AAX4HAX4"/>